<keyword evidence="1" id="KW-0175">Coiled coil</keyword>
<evidence type="ECO:0000313" key="3">
    <source>
        <dbReference type="Proteomes" id="UP000178406"/>
    </source>
</evidence>
<reference evidence="2 3" key="1">
    <citation type="journal article" date="2016" name="Nat. Commun.">
        <title>Thousands of microbial genomes shed light on interconnected biogeochemical processes in an aquifer system.</title>
        <authorList>
            <person name="Anantharaman K."/>
            <person name="Brown C.T."/>
            <person name="Hug L.A."/>
            <person name="Sharon I."/>
            <person name="Castelle C.J."/>
            <person name="Probst A.J."/>
            <person name="Thomas B.C."/>
            <person name="Singh A."/>
            <person name="Wilkins M.J."/>
            <person name="Karaoz U."/>
            <person name="Brodie E.L."/>
            <person name="Williams K.H."/>
            <person name="Hubbard S.S."/>
            <person name="Banfield J.F."/>
        </authorList>
    </citation>
    <scope>NUCLEOTIDE SEQUENCE [LARGE SCALE GENOMIC DNA]</scope>
</reference>
<evidence type="ECO:0000256" key="1">
    <source>
        <dbReference type="SAM" id="Coils"/>
    </source>
</evidence>
<dbReference type="STRING" id="1798338.A3J56_02330"/>
<dbReference type="Proteomes" id="UP000178406">
    <property type="component" value="Unassembled WGS sequence"/>
</dbReference>
<protein>
    <submittedName>
        <fullName evidence="2">Uncharacterized protein</fullName>
    </submittedName>
</protein>
<sequence length="125" mass="14408">MTESELERAKVIIKIDEIKRQKEEWERQKLENDRLFAAAWQEFGSELGGSTDEDRRIKLGLAGATKSHDVLLRYSEGLLDISDAEETKSKRHISQLDSQIEELQTIKRDEESRVADILLARKLIA</sequence>
<name>A0A1F5WFG1_9BACT</name>
<feature type="coiled-coil region" evidence="1">
    <location>
        <begin position="8"/>
        <end position="35"/>
    </location>
</feature>
<dbReference type="EMBL" id="MFHQ01000025">
    <property type="protein sequence ID" value="OGF74310.1"/>
    <property type="molecule type" value="Genomic_DNA"/>
</dbReference>
<proteinExistence type="predicted"/>
<accession>A0A1F5WFG1</accession>
<dbReference type="AlphaFoldDB" id="A0A1F5WFG1"/>
<comment type="caution">
    <text evidence="2">The sequence shown here is derived from an EMBL/GenBank/DDBJ whole genome shotgun (WGS) entry which is preliminary data.</text>
</comment>
<gene>
    <name evidence="2" type="ORF">A3J56_02330</name>
</gene>
<evidence type="ECO:0000313" key="2">
    <source>
        <dbReference type="EMBL" id="OGF74310.1"/>
    </source>
</evidence>
<organism evidence="2 3">
    <name type="scientific">Candidatus Giovannonibacteria bacterium RIFCSPHIGHO2_02_FULL_46_20</name>
    <dbReference type="NCBI Taxonomy" id="1798338"/>
    <lineage>
        <taxon>Bacteria</taxon>
        <taxon>Candidatus Giovannoniibacteriota</taxon>
    </lineage>
</organism>